<reference evidence="2" key="1">
    <citation type="submission" date="2018-02" db="EMBL/GenBank/DDBJ databases">
        <authorList>
            <person name="Holder M.E."/>
            <person name="Ajami N.J."/>
            <person name="Petrosino J.F."/>
        </authorList>
    </citation>
    <scope>NUCLEOTIDE SEQUENCE [LARGE SCALE GENOMIC DNA]</scope>
    <source>
        <strain evidence="2">CCUG 47132</strain>
    </source>
</reference>
<gene>
    <name evidence="1" type="ORF">C5Q96_06775</name>
</gene>
<dbReference type="Proteomes" id="UP000237883">
    <property type="component" value="Chromosome"/>
</dbReference>
<protein>
    <submittedName>
        <fullName evidence="1">Uncharacterized protein</fullName>
    </submittedName>
</protein>
<dbReference type="AlphaFoldDB" id="A0A2S0L5L0"/>
<evidence type="ECO:0000313" key="1">
    <source>
        <dbReference type="EMBL" id="AVM48565.1"/>
    </source>
</evidence>
<proteinExistence type="predicted"/>
<dbReference type="RefSeq" id="WP_106057620.1">
    <property type="nucleotide sequence ID" value="NZ_CP027228.1"/>
</dbReference>
<accession>A0A2S0L5L0</accession>
<dbReference type="KEGG" id="mdv:C5Q96_06775"/>
<evidence type="ECO:0000313" key="2">
    <source>
        <dbReference type="Proteomes" id="UP000237883"/>
    </source>
</evidence>
<dbReference type="EMBL" id="CP027228">
    <property type="protein sequence ID" value="AVM48565.1"/>
    <property type="molecule type" value="Genomic_DNA"/>
</dbReference>
<dbReference type="GeneID" id="78391965"/>
<sequence>MFRVKSECDVCGFEHPTQGDNRAFRWCRRIRGTVCDQCCKKCEYNDDWHCRFDPIGKARMYELTYANNDDERRISKFEDRLRQTKNESSRELMNNIIEQIKERIAERDKEYESIHSGEVILTKE</sequence>
<keyword evidence="2" id="KW-1185">Reference proteome</keyword>
<organism evidence="1 2">
    <name type="scientific">Mogibacterium diversum</name>
    <dbReference type="NCBI Taxonomy" id="114527"/>
    <lineage>
        <taxon>Bacteria</taxon>
        <taxon>Bacillati</taxon>
        <taxon>Bacillota</taxon>
        <taxon>Clostridia</taxon>
        <taxon>Peptostreptococcales</taxon>
        <taxon>Anaerovoracaceae</taxon>
        <taxon>Mogibacterium</taxon>
    </lineage>
</organism>
<name>A0A2S0L5L0_9FIRM</name>